<dbReference type="PROSITE" id="PS50156">
    <property type="entry name" value="SSD"/>
    <property type="match status" value="1"/>
</dbReference>
<gene>
    <name evidence="3" type="ORF">HPG69_011986</name>
</gene>
<feature type="transmembrane region" description="Helical" evidence="1">
    <location>
        <begin position="733"/>
        <end position="754"/>
    </location>
</feature>
<keyword evidence="1" id="KW-0472">Membrane</keyword>
<proteinExistence type="predicted"/>
<feature type="transmembrane region" description="Helical" evidence="1">
    <location>
        <begin position="27"/>
        <end position="48"/>
    </location>
</feature>
<feature type="domain" description="SSD" evidence="2">
    <location>
        <begin position="48"/>
        <end position="153"/>
    </location>
</feature>
<dbReference type="PANTHER" id="PTHR46687:SF1">
    <property type="entry name" value="PROTEIN DISPATCHED HOMOLOG 3"/>
    <property type="match status" value="1"/>
</dbReference>
<sequence>MLLAFISSSCIATLVYILTSCSVFLSFFGIASIGLSCLVALFLYHVVFGIQYLGILNGVAAFVIVGIGVDDVFVFINTYRQATHLEDPQLRMIHTIQTAGKATFFTSLTTAAAYAANVFSQIPAVHDFGLFMSLIVSCCWLAVLFTMPAALGIWSLYLAPLEGACQASCHQKCGHKSSLHFPGDVFAAPERAGGSPAQGPMPYLDDDIPLLTVDEEPVSLELGDVSLVSVTPKRLQPAPDGGSRGQLIAQLQELLHHWVLWSAVKSRWVIVGLFVSILILSLVFASRLRPASRAPLLFRPDTNIQVLLDLRYNLSAEGISCTTCSGEVAAGVPCRALLSVDSGVGLFQEKPHSLQNNIRTSLEKKKWGSGVPSASRPEATPQGQWQVWSVWDEGVYRAPFGNFTRKLTACMSTVGLLQAASPARKWMVTALACDTKRGWKFDFSFYVATKEQQHTRKLYFAQSHKPPFHGRVCVAPPGCLLSSSPDGPTKGFFYVPSEKVPGARLSATFGFNPCVNTGCGKPAVRPLVDTGAMVFVVFGIIGINRTRQVDNHVIRDPGSVVYDSSFDLFKEIGHLCHLCKAIAGNSELVKPGGAQCLPSGYSISSFLRMLHPECEELPEPNLLPGQLSHGAVGVKEGRVQWISMAFESTTFKGKSSFQTYADYLRWERFLQQQLQTFPEGSALRRGFQTCEHWKQIFMEIIGERGVQSALYGLALSLLICVAAVAVFTTHVLLLLPVLLSILGIVCLVVTIMYWSGWEMGAVEAISLSILVGSSVDYCVHLVEGYLLAGENLPPYQAEEAHSQRQWRTLEAVRHVGVAIVSSALTTVIATVPLFFCIIAPFAKFGKIVALNTGVSILYTLTVSTALLGIMAPGSFTRTRTSFLKALAAVLLAGVLGLGACLVLLRSGYKIPLPNGTSL</sequence>
<evidence type="ECO:0000259" key="2">
    <source>
        <dbReference type="PROSITE" id="PS50156"/>
    </source>
</evidence>
<dbReference type="GO" id="GO:0005737">
    <property type="term" value="C:cytoplasm"/>
    <property type="evidence" value="ECO:0007669"/>
    <property type="project" value="TreeGrafter"/>
</dbReference>
<keyword evidence="1" id="KW-0812">Transmembrane</keyword>
<dbReference type="Proteomes" id="UP000551758">
    <property type="component" value="Unassembled WGS sequence"/>
</dbReference>
<dbReference type="Pfam" id="PF22894">
    <property type="entry name" value="DUF7023"/>
    <property type="match status" value="1"/>
</dbReference>
<feature type="transmembrane region" description="Helical" evidence="1">
    <location>
        <begin position="882"/>
        <end position="904"/>
    </location>
</feature>
<dbReference type="EMBL" id="JACDTQ010003516">
    <property type="protein sequence ID" value="KAF5913955.1"/>
    <property type="molecule type" value="Genomic_DNA"/>
</dbReference>
<dbReference type="Gene3D" id="1.20.1640.10">
    <property type="entry name" value="Multidrug efflux transporter AcrB transmembrane domain"/>
    <property type="match status" value="2"/>
</dbReference>
<comment type="caution">
    <text evidence="3">The sequence shown here is derived from an EMBL/GenBank/DDBJ whole genome shotgun (WGS) entry which is preliminary data.</text>
</comment>
<reference evidence="3 4" key="1">
    <citation type="journal article" date="2020" name="Mol. Biol. Evol.">
        <title>Interspecific Gene Flow and the Evolution of Specialization in Black and White Rhinoceros.</title>
        <authorList>
            <person name="Moodley Y."/>
            <person name="Westbury M.V."/>
            <person name="Russo I.M."/>
            <person name="Gopalakrishnan S."/>
            <person name="Rakotoarivelo A."/>
            <person name="Olsen R.A."/>
            <person name="Prost S."/>
            <person name="Tunstall T."/>
            <person name="Ryder O.A."/>
            <person name="Dalen L."/>
            <person name="Bruford M.W."/>
        </authorList>
    </citation>
    <scope>NUCLEOTIDE SEQUENCE [LARGE SCALE GENOMIC DNA]</scope>
    <source>
        <strain evidence="3">SBR-YM</strain>
        <tissue evidence="3">Skin</tissue>
    </source>
</reference>
<dbReference type="FunFam" id="1.20.1640.10:FF:000022">
    <property type="entry name" value="Dispatched RND transporter family member 3"/>
    <property type="match status" value="1"/>
</dbReference>
<dbReference type="InterPro" id="IPR053954">
    <property type="entry name" value="DUF7023"/>
</dbReference>
<evidence type="ECO:0000313" key="4">
    <source>
        <dbReference type="Proteomes" id="UP000551758"/>
    </source>
</evidence>
<dbReference type="InterPro" id="IPR053958">
    <property type="entry name" value="HMGCR/SNAP/NPC1-like_SSD"/>
</dbReference>
<feature type="transmembrane region" description="Helical" evidence="1">
    <location>
        <begin position="268"/>
        <end position="285"/>
    </location>
</feature>
<dbReference type="InterPro" id="IPR000731">
    <property type="entry name" value="SSD"/>
</dbReference>
<feature type="transmembrane region" description="Helical" evidence="1">
    <location>
        <begin position="96"/>
        <end position="116"/>
    </location>
</feature>
<dbReference type="SUPFAM" id="SSF82866">
    <property type="entry name" value="Multidrug efflux transporter AcrB transmembrane domain"/>
    <property type="match status" value="2"/>
</dbReference>
<organism evidence="3 4">
    <name type="scientific">Diceros bicornis minor</name>
    <name type="common">South-central black rhinoceros</name>
    <dbReference type="NCBI Taxonomy" id="77932"/>
    <lineage>
        <taxon>Eukaryota</taxon>
        <taxon>Metazoa</taxon>
        <taxon>Chordata</taxon>
        <taxon>Craniata</taxon>
        <taxon>Vertebrata</taxon>
        <taxon>Euteleostomi</taxon>
        <taxon>Mammalia</taxon>
        <taxon>Eutheria</taxon>
        <taxon>Laurasiatheria</taxon>
        <taxon>Perissodactyla</taxon>
        <taxon>Rhinocerotidae</taxon>
        <taxon>Diceros</taxon>
    </lineage>
</organism>
<protein>
    <recommendedName>
        <fullName evidence="2">SSD domain-containing protein</fullName>
    </recommendedName>
</protein>
<dbReference type="Pfam" id="PF12349">
    <property type="entry name" value="Sterol-sensing"/>
    <property type="match status" value="1"/>
</dbReference>
<feature type="transmembrane region" description="Helical" evidence="1">
    <location>
        <begin position="128"/>
        <end position="154"/>
    </location>
</feature>
<dbReference type="AlphaFoldDB" id="A0A7J7EDT2"/>
<feature type="transmembrane region" description="Helical" evidence="1">
    <location>
        <begin position="708"/>
        <end position="727"/>
    </location>
</feature>
<dbReference type="PANTHER" id="PTHR46687">
    <property type="entry name" value="PROTEIN DISPATCHED HOMOLOG 3"/>
    <property type="match status" value="1"/>
</dbReference>
<keyword evidence="4" id="KW-1185">Reference proteome</keyword>
<evidence type="ECO:0000256" key="1">
    <source>
        <dbReference type="SAM" id="Phobius"/>
    </source>
</evidence>
<evidence type="ECO:0000313" key="3">
    <source>
        <dbReference type="EMBL" id="KAF5913955.1"/>
    </source>
</evidence>
<feature type="transmembrane region" description="Helical" evidence="1">
    <location>
        <begin position="815"/>
        <end position="841"/>
    </location>
</feature>
<name>A0A7J7EDT2_DICBM</name>
<accession>A0A7J7EDT2</accession>
<dbReference type="InterPro" id="IPR042480">
    <property type="entry name" value="DISP3"/>
</dbReference>
<keyword evidence="1" id="KW-1133">Transmembrane helix</keyword>
<feature type="transmembrane region" description="Helical" evidence="1">
    <location>
        <begin position="55"/>
        <end position="76"/>
    </location>
</feature>
<feature type="transmembrane region" description="Helical" evidence="1">
    <location>
        <begin position="847"/>
        <end position="870"/>
    </location>
</feature>